<reference evidence="2 3" key="1">
    <citation type="submission" date="2019-08" db="EMBL/GenBank/DDBJ databases">
        <title>In-depth cultivation of the pig gut microbiome towards novel bacterial diversity and tailored functional studies.</title>
        <authorList>
            <person name="Wylensek D."/>
            <person name="Hitch T.C.A."/>
            <person name="Clavel T."/>
        </authorList>
    </citation>
    <scope>NUCLEOTIDE SEQUENCE [LARGE SCALE GENOMIC DNA]</scope>
    <source>
        <strain evidence="2 3">Med78-601-WT-4W-RMD-3</strain>
    </source>
</reference>
<dbReference type="EMBL" id="VULR01000011">
    <property type="protein sequence ID" value="MSS43797.1"/>
    <property type="molecule type" value="Genomic_DNA"/>
</dbReference>
<dbReference type="InterPro" id="IPR007119">
    <property type="entry name" value="Phage_tail_spike_N"/>
</dbReference>
<proteinExistence type="predicted"/>
<dbReference type="Pfam" id="PF06605">
    <property type="entry name" value="Prophage_tail"/>
    <property type="match status" value="1"/>
</dbReference>
<comment type="caution">
    <text evidence="2">The sequence shown here is derived from an EMBL/GenBank/DDBJ whole genome shotgun (WGS) entry which is preliminary data.</text>
</comment>
<evidence type="ECO:0000313" key="3">
    <source>
        <dbReference type="Proteomes" id="UP000462760"/>
    </source>
</evidence>
<feature type="domain" description="Tail spike" evidence="1">
    <location>
        <begin position="87"/>
        <end position="355"/>
    </location>
</feature>
<dbReference type="Proteomes" id="UP000462760">
    <property type="component" value="Unassembled WGS sequence"/>
</dbReference>
<dbReference type="RefSeq" id="WP_154484477.1">
    <property type="nucleotide sequence ID" value="NZ_VULR01000011.1"/>
</dbReference>
<dbReference type="InterPro" id="IPR010572">
    <property type="entry name" value="Tail_dom"/>
</dbReference>
<dbReference type="AlphaFoldDB" id="A0A844FI88"/>
<evidence type="ECO:0000313" key="2">
    <source>
        <dbReference type="EMBL" id="MSS43797.1"/>
    </source>
</evidence>
<protein>
    <recommendedName>
        <fullName evidence="1">Tail spike domain-containing protein</fullName>
    </recommendedName>
</protein>
<gene>
    <name evidence="2" type="ORF">FYJ27_08655</name>
</gene>
<name>A0A844FI88_9FIRM</name>
<sequence length="795" mass="90392">MISLYDEFETNFDHIGIPLKDVISAKVVEEANGMFELELEYPRDKVKELVEGNIIKCNTHRGKQLFRIYRPVKTLKGIKVYARHITYDLLDNFIEDIRPTKTSGANAIQAILNNTQYKHPFIGSSDIENTATAYYIRKNPIQCLIGDEDNSFINRWGGEIVRNNFSIKMKARGGVDRGYEIRLGKNLIGIEEDIDTTEVVTRLYPTTVIDQVVYSLPEKYIDSPLINKYRNPVVKETRMNLPQEYQSNEDEDTEINMEEIYDLMREHCKNLYEVEKIDKPQVNYKVDFIELSKTEQYKDLKLLEQVDLYDIVHVNVLELDINIDAKIIKVEYDVLKDKYEKLELGSFKKKLTDNSNKIKEYVDNKTSDVAKSVNHLKNDIGKQVVELDNSIDNLKSSINELGEDLILTATEAETLKIDLERVTYESTDLVNISKSLGITTEKNNYIAALNTLTNYLNMNWLNATYPLPITQDQANNVATHFKYLEDRKTKLINKIAEVREQNAINYTDNKIIETEDSLNKAIDNATSLITGNQGGYRVDRLNAEGKPYETLYMDTDDIQTATNVIRINQNGIGFSNSGYNGPYETAMTIDGKIVADFITTGTLDANLIKAGTLSSKSGRIYADLDYETFRLGGLSGDIVEHDNTKSKYIHEDGSYTEISNRGLRRRTATGSFDYNYLVYVGEVEIDITGNILGDDVIIQLPDEFKGKMFKAFSSLKTFRLPGGYVLDSITVDAWAKNYNEGTVIVNSSMWSRRVKTKTGYIKAADGSQVWGSFLDSDLNSFTNKGTVEVQYMVIA</sequence>
<dbReference type="NCBIfam" id="TIGR01665">
    <property type="entry name" value="put_anti_recept"/>
    <property type="match status" value="1"/>
</dbReference>
<evidence type="ECO:0000259" key="1">
    <source>
        <dbReference type="Pfam" id="PF06605"/>
    </source>
</evidence>
<accession>A0A844FI88</accession>
<dbReference type="OrthoDB" id="4387735at2"/>
<organism evidence="2 3">
    <name type="scientific">Anaerosalibacter bizertensis</name>
    <dbReference type="NCBI Taxonomy" id="932217"/>
    <lineage>
        <taxon>Bacteria</taxon>
        <taxon>Bacillati</taxon>
        <taxon>Bacillota</taxon>
        <taxon>Tissierellia</taxon>
        <taxon>Tissierellales</taxon>
        <taxon>Sporanaerobacteraceae</taxon>
        <taxon>Anaerosalibacter</taxon>
    </lineage>
</organism>